<evidence type="ECO:0000313" key="1">
    <source>
        <dbReference type="EMBL" id="KAF2631836.1"/>
    </source>
</evidence>
<dbReference type="Proteomes" id="UP000799754">
    <property type="component" value="Unassembled WGS sequence"/>
</dbReference>
<proteinExistence type="predicted"/>
<accession>A0ACB6SC05</accession>
<sequence length="771" mass="85944">MTGNLFPARLRTTHIEKHQNMTYRRNGKLQACEPCRKGKLRCDHMMPHCGRCLKRGKTDKCIYHPAPLTKSATKRSPQSDQTLSSTEGKRTSYQPLSGTGRTSVPAAYLAHLERTDRPTTFLPFSSLVQSEGSLTASTATSVMQSPSHQSESRLAYIAAQQVIKESRQPSVNHLVRTDAQGFENGSSFISHSAVLAENEPNIGLSPPESTGFRVLQAHIDRGVTVLLLLKDLSSIQKYINKWFSFAGGVVVIEPMVKIYLDGIWTTWHNVLESSKAADVQAMSAQIWENTSKPLSRLLKRETTAREFCANVTGADLRWEVIGILVSLVSLVAQSLKDGDPVFCSHDSAPVDRAALAVSMHNASKMCVDFCDDLGVLNDLYLWLLYENSIAYCSLRSRGGYDNWKKTSAFAAALQCANLHQEIKVDDDTPFFIAELRKRLFICAYSNDKSSAVLAGRPPKLTRLYCRLQIPLDLTDDQTMSEGPELQAAIAELDEEGWNQEGAVQRSTFARISVTNALATEEILEISLGYLPYEEIVRRAADIEARALKSWDDLPEFLRIDISDPWSSQRSPLELLFLIFIRLASLDHHFLLQRTLSKKVHSGSTTPNASLLSVCSEIFRVVVMMVDNKDYFRDFQIDFVQILCMHGIPAAAVLAVELLHQERNPTPASVETFPLHRSDSIQSLSVFVSCLGTIRPDANGYQSCHRGKTFLKKILDLILGPGPAAPRSDQTEIDGSADPTLGTSLFEPGNDSDFMRWLDDVHWEQETWINFA</sequence>
<organism evidence="1 2">
    <name type="scientific">Macroventuria anomochaeta</name>
    <dbReference type="NCBI Taxonomy" id="301207"/>
    <lineage>
        <taxon>Eukaryota</taxon>
        <taxon>Fungi</taxon>
        <taxon>Dikarya</taxon>
        <taxon>Ascomycota</taxon>
        <taxon>Pezizomycotina</taxon>
        <taxon>Dothideomycetes</taxon>
        <taxon>Pleosporomycetidae</taxon>
        <taxon>Pleosporales</taxon>
        <taxon>Pleosporineae</taxon>
        <taxon>Didymellaceae</taxon>
        <taxon>Macroventuria</taxon>
    </lineage>
</organism>
<comment type="caution">
    <text evidence="1">The sequence shown here is derived from an EMBL/GenBank/DDBJ whole genome shotgun (WGS) entry which is preliminary data.</text>
</comment>
<name>A0ACB6SC05_9PLEO</name>
<reference evidence="1" key="1">
    <citation type="journal article" date="2020" name="Stud. Mycol.">
        <title>101 Dothideomycetes genomes: a test case for predicting lifestyles and emergence of pathogens.</title>
        <authorList>
            <person name="Haridas S."/>
            <person name="Albert R."/>
            <person name="Binder M."/>
            <person name="Bloem J."/>
            <person name="Labutti K."/>
            <person name="Salamov A."/>
            <person name="Andreopoulos B."/>
            <person name="Baker S."/>
            <person name="Barry K."/>
            <person name="Bills G."/>
            <person name="Bluhm B."/>
            <person name="Cannon C."/>
            <person name="Castanera R."/>
            <person name="Culley D."/>
            <person name="Daum C."/>
            <person name="Ezra D."/>
            <person name="Gonzalez J."/>
            <person name="Henrissat B."/>
            <person name="Kuo A."/>
            <person name="Liang C."/>
            <person name="Lipzen A."/>
            <person name="Lutzoni F."/>
            <person name="Magnuson J."/>
            <person name="Mondo S."/>
            <person name="Nolan M."/>
            <person name="Ohm R."/>
            <person name="Pangilinan J."/>
            <person name="Park H.-J."/>
            <person name="Ramirez L."/>
            <person name="Alfaro M."/>
            <person name="Sun H."/>
            <person name="Tritt A."/>
            <person name="Yoshinaga Y."/>
            <person name="Zwiers L.-H."/>
            <person name="Turgeon B."/>
            <person name="Goodwin S."/>
            <person name="Spatafora J."/>
            <person name="Crous P."/>
            <person name="Grigoriev I."/>
        </authorList>
    </citation>
    <scope>NUCLEOTIDE SEQUENCE</scope>
    <source>
        <strain evidence="1">CBS 525.71</strain>
    </source>
</reference>
<gene>
    <name evidence="1" type="ORF">BU25DRAFT_445890</name>
</gene>
<protein>
    <submittedName>
        <fullName evidence="1">Uncharacterized protein</fullName>
    </submittedName>
</protein>
<keyword evidence="2" id="KW-1185">Reference proteome</keyword>
<dbReference type="EMBL" id="MU006704">
    <property type="protein sequence ID" value="KAF2631836.1"/>
    <property type="molecule type" value="Genomic_DNA"/>
</dbReference>
<evidence type="ECO:0000313" key="2">
    <source>
        <dbReference type="Proteomes" id="UP000799754"/>
    </source>
</evidence>